<keyword evidence="3 12" id="KW-0235">DNA replication</keyword>
<dbReference type="PANTHER" id="PTHR30153:SF2">
    <property type="entry name" value="REPLICATIVE DNA HELICASE"/>
    <property type="match status" value="1"/>
</dbReference>
<organism evidence="15 16">
    <name type="scientific">Candidatus Kaiserbacteria bacterium RIFCSPLOWO2_12_FULL_53_8</name>
    <dbReference type="NCBI Taxonomy" id="1798529"/>
    <lineage>
        <taxon>Bacteria</taxon>
        <taxon>Candidatus Kaiseribacteriota</taxon>
    </lineage>
</organism>
<keyword evidence="6 12" id="KW-0347">Helicase</keyword>
<dbReference type="GO" id="GO:1990077">
    <property type="term" value="C:primosome complex"/>
    <property type="evidence" value="ECO:0007669"/>
    <property type="project" value="UniProtKB-UniRule"/>
</dbReference>
<dbReference type="InterPro" id="IPR007694">
    <property type="entry name" value="DNA_helicase_DnaB-like_C"/>
</dbReference>
<dbReference type="InterPro" id="IPR007692">
    <property type="entry name" value="DNA_helicase_DnaB"/>
</dbReference>
<dbReference type="SMART" id="SM00382">
    <property type="entry name" value="AAA"/>
    <property type="match status" value="1"/>
</dbReference>
<dbReference type="NCBIfam" id="TIGR00665">
    <property type="entry name" value="DnaB"/>
    <property type="match status" value="1"/>
</dbReference>
<reference evidence="15 16" key="1">
    <citation type="journal article" date="2016" name="Nat. Commun.">
        <title>Thousands of microbial genomes shed light on interconnected biogeochemical processes in an aquifer system.</title>
        <authorList>
            <person name="Anantharaman K."/>
            <person name="Brown C.T."/>
            <person name="Hug L.A."/>
            <person name="Sharon I."/>
            <person name="Castelle C.J."/>
            <person name="Probst A.J."/>
            <person name="Thomas B.C."/>
            <person name="Singh A."/>
            <person name="Wilkins M.J."/>
            <person name="Karaoz U."/>
            <person name="Brodie E.L."/>
            <person name="Williams K.H."/>
            <person name="Hubbard S.S."/>
            <person name="Banfield J.F."/>
        </authorList>
    </citation>
    <scope>NUCLEOTIDE SEQUENCE [LARGE SCALE GENOMIC DNA]</scope>
</reference>
<dbReference type="SUPFAM" id="SSF48024">
    <property type="entry name" value="N-terminal domain of DnaB helicase"/>
    <property type="match status" value="1"/>
</dbReference>
<evidence type="ECO:0000256" key="2">
    <source>
        <dbReference type="ARBA" id="ARBA00022515"/>
    </source>
</evidence>
<evidence type="ECO:0000256" key="10">
    <source>
        <dbReference type="ARBA" id="ARBA00048954"/>
    </source>
</evidence>
<evidence type="ECO:0000256" key="9">
    <source>
        <dbReference type="ARBA" id="ARBA00023235"/>
    </source>
</evidence>
<evidence type="ECO:0000313" key="15">
    <source>
        <dbReference type="EMBL" id="OGG92229.1"/>
    </source>
</evidence>
<feature type="domain" description="SF4 helicase" evidence="14">
    <location>
        <begin position="193"/>
        <end position="460"/>
    </location>
</feature>
<comment type="catalytic activity">
    <reaction evidence="10 12">
        <text>ATP + H2O = ADP + phosphate + H(+)</text>
        <dbReference type="Rhea" id="RHEA:13065"/>
        <dbReference type="ChEBI" id="CHEBI:15377"/>
        <dbReference type="ChEBI" id="CHEBI:15378"/>
        <dbReference type="ChEBI" id="CHEBI:30616"/>
        <dbReference type="ChEBI" id="CHEBI:43474"/>
        <dbReference type="ChEBI" id="CHEBI:456216"/>
        <dbReference type="EC" id="5.6.2.3"/>
    </reaction>
</comment>
<dbReference type="EMBL" id="MFMQ01000011">
    <property type="protein sequence ID" value="OGG92229.1"/>
    <property type="molecule type" value="Genomic_DNA"/>
</dbReference>
<dbReference type="InterPro" id="IPR016136">
    <property type="entry name" value="DNA_helicase_N/primase_C"/>
</dbReference>
<evidence type="ECO:0000256" key="12">
    <source>
        <dbReference type="RuleBase" id="RU362085"/>
    </source>
</evidence>
<dbReference type="InterPro" id="IPR007693">
    <property type="entry name" value="DNA_helicase_DnaB-like_N"/>
</dbReference>
<keyword evidence="5 12" id="KW-0378">Hydrolase</keyword>
<dbReference type="GO" id="GO:0016887">
    <property type="term" value="F:ATP hydrolysis activity"/>
    <property type="evidence" value="ECO:0007669"/>
    <property type="project" value="RHEA"/>
</dbReference>
<evidence type="ECO:0000256" key="6">
    <source>
        <dbReference type="ARBA" id="ARBA00022806"/>
    </source>
</evidence>
<dbReference type="GO" id="GO:0006269">
    <property type="term" value="P:DNA replication, synthesis of primer"/>
    <property type="evidence" value="ECO:0007669"/>
    <property type="project" value="UniProtKB-UniRule"/>
</dbReference>
<dbReference type="InterPro" id="IPR003593">
    <property type="entry name" value="AAA+_ATPase"/>
</dbReference>
<dbReference type="InterPro" id="IPR027417">
    <property type="entry name" value="P-loop_NTPase"/>
</dbReference>
<dbReference type="Pfam" id="PF03796">
    <property type="entry name" value="DnaB_C"/>
    <property type="match status" value="1"/>
</dbReference>
<dbReference type="Proteomes" id="UP000178601">
    <property type="component" value="Unassembled WGS sequence"/>
</dbReference>
<comment type="function">
    <text evidence="12">The main replicative DNA helicase, it participates in initiation and elongation during chromosome replication. Travels ahead of the DNA replisome, separating dsDNA into templates for DNA synthesis. A processive ATP-dependent 5'-3' DNA helicase it has DNA-dependent ATPase activity.</text>
</comment>
<feature type="region of interest" description="Disordered" evidence="13">
    <location>
        <begin position="1"/>
        <end position="23"/>
    </location>
</feature>
<keyword evidence="8 12" id="KW-0238">DNA-binding</keyword>
<protein>
    <recommendedName>
        <fullName evidence="11 12">Replicative DNA helicase</fullName>
        <ecNumber evidence="11 12">5.6.2.3</ecNumber>
    </recommendedName>
</protein>
<evidence type="ECO:0000256" key="8">
    <source>
        <dbReference type="ARBA" id="ARBA00023125"/>
    </source>
</evidence>
<dbReference type="Gene3D" id="1.10.860.10">
    <property type="entry name" value="DNAb Helicase, Chain A"/>
    <property type="match status" value="1"/>
</dbReference>
<keyword evidence="9" id="KW-0413">Isomerase</keyword>
<evidence type="ECO:0000313" key="16">
    <source>
        <dbReference type="Proteomes" id="UP000178601"/>
    </source>
</evidence>
<keyword evidence="4 12" id="KW-0547">Nucleotide-binding</keyword>
<gene>
    <name evidence="15" type="ORF">A3H16_00780</name>
</gene>
<evidence type="ECO:0000256" key="7">
    <source>
        <dbReference type="ARBA" id="ARBA00022840"/>
    </source>
</evidence>
<dbReference type="AlphaFoldDB" id="A0A1F6G292"/>
<accession>A0A1F6G292</accession>
<dbReference type="GO" id="GO:0005524">
    <property type="term" value="F:ATP binding"/>
    <property type="evidence" value="ECO:0007669"/>
    <property type="project" value="UniProtKB-UniRule"/>
</dbReference>
<evidence type="ECO:0000256" key="4">
    <source>
        <dbReference type="ARBA" id="ARBA00022741"/>
    </source>
</evidence>
<dbReference type="Gene3D" id="3.40.50.300">
    <property type="entry name" value="P-loop containing nucleotide triphosphate hydrolases"/>
    <property type="match status" value="1"/>
</dbReference>
<dbReference type="FunFam" id="1.10.860.10:FF:000001">
    <property type="entry name" value="Replicative DNA helicase"/>
    <property type="match status" value="1"/>
</dbReference>
<evidence type="ECO:0000259" key="14">
    <source>
        <dbReference type="PROSITE" id="PS51199"/>
    </source>
</evidence>
<keyword evidence="7 12" id="KW-0067">ATP-binding</keyword>
<dbReference type="InterPro" id="IPR036185">
    <property type="entry name" value="DNA_heli_DnaB-like_N_sf"/>
</dbReference>
<dbReference type="SUPFAM" id="SSF52540">
    <property type="entry name" value="P-loop containing nucleoside triphosphate hydrolases"/>
    <property type="match status" value="1"/>
</dbReference>
<dbReference type="GO" id="GO:0005829">
    <property type="term" value="C:cytosol"/>
    <property type="evidence" value="ECO:0007669"/>
    <property type="project" value="TreeGrafter"/>
</dbReference>
<dbReference type="EC" id="5.6.2.3" evidence="11 12"/>
<evidence type="ECO:0000256" key="13">
    <source>
        <dbReference type="SAM" id="MobiDB-lite"/>
    </source>
</evidence>
<name>A0A1F6G292_9BACT</name>
<evidence type="ECO:0000256" key="3">
    <source>
        <dbReference type="ARBA" id="ARBA00022705"/>
    </source>
</evidence>
<evidence type="ECO:0000256" key="1">
    <source>
        <dbReference type="ARBA" id="ARBA00008428"/>
    </source>
</evidence>
<dbReference type="PANTHER" id="PTHR30153">
    <property type="entry name" value="REPLICATIVE DNA HELICASE DNAB"/>
    <property type="match status" value="1"/>
</dbReference>
<proteinExistence type="inferred from homology"/>
<comment type="similarity">
    <text evidence="1 12">Belongs to the helicase family. DnaB subfamily.</text>
</comment>
<dbReference type="CDD" id="cd00984">
    <property type="entry name" value="DnaB_C"/>
    <property type="match status" value="1"/>
</dbReference>
<dbReference type="PROSITE" id="PS51199">
    <property type="entry name" value="SF4_HELICASE"/>
    <property type="match status" value="1"/>
</dbReference>
<evidence type="ECO:0000256" key="11">
    <source>
        <dbReference type="NCBIfam" id="TIGR00665"/>
    </source>
</evidence>
<keyword evidence="2 12" id="KW-0639">Primosome</keyword>
<dbReference type="Pfam" id="PF00772">
    <property type="entry name" value="DnaB"/>
    <property type="match status" value="1"/>
</dbReference>
<dbReference type="GO" id="GO:0043139">
    <property type="term" value="F:5'-3' DNA helicase activity"/>
    <property type="evidence" value="ECO:0007669"/>
    <property type="project" value="UniProtKB-EC"/>
</dbReference>
<comment type="caution">
    <text evidence="15">The sequence shown here is derived from an EMBL/GenBank/DDBJ whole genome shotgun (WGS) entry which is preliminary data.</text>
</comment>
<dbReference type="GO" id="GO:0003677">
    <property type="term" value="F:DNA binding"/>
    <property type="evidence" value="ECO:0007669"/>
    <property type="project" value="UniProtKB-UniRule"/>
</dbReference>
<evidence type="ECO:0000256" key="5">
    <source>
        <dbReference type="ARBA" id="ARBA00022801"/>
    </source>
</evidence>
<sequence>MPTDTFAPPKARSAGAPALKTMPHSSEVEQSVLGALFIDSDAAIKIADFLEADDFYDPTHREIYAAILSLYHKHHPIDLLTVSTELQDSERINAAGGSAYLAELTTMVPTSSNIIQYAQIVKKKSTLRKMIKAGQSVSAFGFDEDAPIEELLEKSEKELFHISQTFLKDKFTHIKDILSARFERFAEMHESKDEEKYKGIPTGLHALDTRLSGLQPSDLIIVAARPGMGKTSLLLNIAQNAAIRFGKTIGIFSLEMSKEQLVDRLFAAMLGVDSWKLQRGKMEESDFQRMGPIMDELNKANIFIDDTVSASIHELRAKARRLKMEYGLDLIIVDYLQLMSTGNASYAGNRVQEISEISRSLKQLGRELHVPILAASQLSRAVESRPGNIPQLSDLRESGSIEQDADVVLMMYREDMYEEDSDRPGVTDVYIRKHRNGPTGRVELMFKKEQMRFFDIDKAHSEL</sequence>